<feature type="region of interest" description="Disordered" evidence="2">
    <location>
        <begin position="1503"/>
        <end position="1530"/>
    </location>
</feature>
<feature type="region of interest" description="Disordered" evidence="2">
    <location>
        <begin position="1065"/>
        <end position="1121"/>
    </location>
</feature>
<sequence length="2675" mass="277757">MKSGIEQLREEKYRFTIETQGLIYTSQNCCSATQDDGKAWSEDDSDRDVVPRKKSPPLAQRMARELTRVLREGRPGGFTDEALERLLAGSLQSGSDLAGYDVAKDYIKQVLGQLYDEDNATRSKPAETGAGSKHCAVEPPANASTAPTRFSSLESSSGSSLAASGPGPSLSNPMQTELSTADGGAMAPPWTTAIGRGAAEVGPGVTSAPAARGANADEMERPRPRPHHGRIKEQLDLLQNADQLAAIISVATTAATTAAAAAVKQTMQTAPPLPPGAYARMHATGRPMHNLPIVSAVMGRAAQGTLRRQLGAAADALGDESPDPQPQQRHGALVSPHQRSTPMVMTRRQEGGTSASGVAQGVGISRGEHQELGEGGSVMGPSSGEVRLKRQRLRWSQRRGLPLGPLPAGAEDGVRGAASPGEFHSVDTAGTGSSNLRVVRLGTPRVTARTPTPVRLGVPNELRSGFQPKMEADLAPMQGFEVHHEGTMLSARQDGTPTGDRIRIQRPDRPALIEVELGSGTQPIASTDTSTVAVAPRLVTAAHSPPPVRANLRPAPLDNEMTTIQQQQPAQDPFAVGYVSPGSLFVTGGESVFTRSQIVPGREVDANRVVAKGSGPAPPRPRRAALPEDMQDAFRSTLAFISDPGTARRQQRPAPAWAALEDVEERKQAQREAEELLGGAFDYDAVKRELEQAKRTSRLLQQAAGPLTPPASMGQVLNGGPELYAAGFRPRPTRGTRTAIGTAANVALQPRGDFEGLLPPPHSVWDVDEAWVDLDQFTKAVEAEVAYRAAAGNPSRRGSPSRAQAGPRTTAIAATTVSGKTIEAAKINDRLPAGRAISTAAVAAPASGGGKEQSDATVHTGGRKRTASPGPDTTAQRLMTGAVERSPSPPRIARKTQASGPFRIAFGRRVDEPPKAAEGRTPRVRSGSPPKARASHGRTRSRSTRQHASTPVAVAASPSPLSAGDAVCQVLSALASVLLSDGDEAEDESKIHPGDDMVVAAAGDLPGLMSSLTDAVPHRDTREAETEDGPTAVLAGEATRAEGSERTASSPSQTVVQGDLVATPLPSQHAHQQQPVVQGSDPLGYPAEVGITRDNSQEDSRNPVRPIQAPSGTLGTSDSSAATATTLVRQLSAQPWPNTTAASRPRFQYVIDTAHPPITHLPTWAASASAVEGAPAAYAAALGTAPTGLGFSAHARRQQQPPIATPMPFPTTVRQPANMQVVQPSNPSEINSALPQAGGDGNIIAATKVPYAQSWQHQEPQQQPQLAAQQLVFPAPGDLPSSTHILPQQAVVAVLAAADASVAGRRAPDPNQQWEAAVLRALEDEVVGRLAVLQLAAQGEGPMVSPQDVAGMLPPLLDMKLSRHLVCDVLRDSLRSLMVGQQQKGPPVGVEWQGPTLDEGSVGPPTFEELEGQTPSSLTQTTAAAHPVAEIIPRDDPLPTTVSPGRPMGFAMGAMSSVPTPTETNAAGAAASVVQHALSEPHPVRAWQEQGIAVLPGFAVASAGPAEERSPTKSQGTQAHGVQGRGVQTHGAEARGVQAYGVVVARAVQAHGIEARGIQAAGVQERGTQAAGIMDSSSQADPPVPRYLLQAALAAGLSYGAGPPLPTTIQTTGLGAGQPVVAQDGTALSMPRPFYLVPADGLQLPPTVSLYGPASGLAFPPYARGESSRPPLNIPGLSKLRDSSDVDSSTDSMGRHLQAPGTRARAAALEALRFASRCSLDSDDGLLQRSYAQLELASLTARPVRLDHHRTSLEDSQLSQQSETGLEQPTSRTTQHQSTDRGDIDAMGADASGTGGSGARVQGPIGLANGMDDGNPVVGDGWPGSQACRSERGPASHAIGSHAELSGTVPPKFLSRRSSLTSYGSADEPRPRSAGAERESLPGCSDPSNGTPIAQSTGHSSSALVDAVEHALSPSQATTSRAMNLDGRGQPADGVGPRGSGQGSALPSGELSTLSVEQGSVAIVCTPPAYHEGASGLQPAFTVAEPALTPAVGDDELVREGDFADDDPDGVHSVHFESSLDQVVSTPEEDKTTGATGVDAADDTSEAPAGSGAASRTTSFGAGTVQKQPGAMVGWTHQSDVDKPPGGQCSAGAGEAVDFALSDDELMDEAEVTRVLAEEDASEAAEDELEDADEQDEELRLLESQIVVQQESSLEVGFGLSATNEPVASGPQEHDSVAVQSSKEGPTQDAEVRFRGKGSGHGSERGGDSAAGSRQTSAMQLSEQSRIVSLESSTGSGGPDTVGVASRTDSSAAERPRPGSVADVGNTTAVSRQAGDKASDRSTFSDSCGNKRMSTGSAHGASSPGSSDAEGASELPKSAQDPDHLDVENQPYQSAASDADASEIALRTSLERLAFAGLAPMGRLQAGAGVGNSVLMRMTAAPVPLTSQQQQISGRDTMVAMSQRRSALAPLQAASVQLATSQADNGVALQRHDSPSKPPSLANYQGPTRQLWRPPSAQQTQDPLWTSSETVMASSEASGPTLDPLSRTFLDAGRRIPTLVTDDALAAALARRIGDSIESSVDLMTSIDSVPAIAARPLHTIAGATLPHLRGRIEQAAGSQSTRGIDFSHSAGSDVESEEEGQVADGVQQGSMGINKSEETGTGRRSSRREGAVFRLRQYGARRRKLMQQIGVNDPLLLSSASSLSTDSSTISGSNGDEVPMLLRGGLHGSTRRMP</sequence>
<feature type="region of interest" description="Disordered" evidence="2">
    <location>
        <begin position="2162"/>
        <end position="2340"/>
    </location>
</feature>
<feature type="compositionally biased region" description="Polar residues" evidence="2">
    <location>
        <begin position="2212"/>
        <end position="2234"/>
    </location>
</feature>
<feature type="region of interest" description="Disordered" evidence="2">
    <location>
        <begin position="1750"/>
        <end position="1952"/>
    </location>
</feature>
<feature type="compositionally biased region" description="Polar residues" evidence="2">
    <location>
        <begin position="2456"/>
        <end position="2478"/>
    </location>
</feature>
<feature type="region of interest" description="Disordered" evidence="2">
    <location>
        <begin position="121"/>
        <end position="228"/>
    </location>
</feature>
<feature type="compositionally biased region" description="Low complexity" evidence="2">
    <location>
        <begin position="1111"/>
        <end position="1121"/>
    </location>
</feature>
<evidence type="ECO:0000256" key="1">
    <source>
        <dbReference type="SAM" id="Coils"/>
    </source>
</evidence>
<gene>
    <name evidence="3" type="ORF">VaNZ11_008383</name>
</gene>
<organism evidence="3 4">
    <name type="scientific">Volvox africanus</name>
    <dbReference type="NCBI Taxonomy" id="51714"/>
    <lineage>
        <taxon>Eukaryota</taxon>
        <taxon>Viridiplantae</taxon>
        <taxon>Chlorophyta</taxon>
        <taxon>core chlorophytes</taxon>
        <taxon>Chlorophyceae</taxon>
        <taxon>CS clade</taxon>
        <taxon>Chlamydomonadales</taxon>
        <taxon>Volvocaceae</taxon>
        <taxon>Volvox</taxon>
    </lineage>
</organism>
<feature type="region of interest" description="Disordered" evidence="2">
    <location>
        <begin position="2641"/>
        <end position="2675"/>
    </location>
</feature>
<feature type="region of interest" description="Disordered" evidence="2">
    <location>
        <begin position="2557"/>
        <end position="2614"/>
    </location>
</feature>
<feature type="compositionally biased region" description="Low complexity" evidence="2">
    <location>
        <begin position="2641"/>
        <end position="2654"/>
    </location>
</feature>
<feature type="region of interest" description="Disordered" evidence="2">
    <location>
        <begin position="2427"/>
        <end position="2481"/>
    </location>
</feature>
<comment type="caution">
    <text evidence="3">The sequence shown here is derived from an EMBL/GenBank/DDBJ whole genome shotgun (WGS) entry which is preliminary data.</text>
</comment>
<feature type="region of interest" description="Disordered" evidence="2">
    <location>
        <begin position="34"/>
        <end position="59"/>
    </location>
</feature>
<feature type="compositionally biased region" description="Low complexity" evidence="2">
    <location>
        <begin position="948"/>
        <end position="959"/>
    </location>
</feature>
<feature type="compositionally biased region" description="Polar residues" evidence="2">
    <location>
        <begin position="1065"/>
        <end position="1077"/>
    </location>
</feature>
<feature type="region of interest" description="Disordered" evidence="2">
    <location>
        <begin position="790"/>
        <end position="809"/>
    </location>
</feature>
<evidence type="ECO:0000256" key="2">
    <source>
        <dbReference type="SAM" id="MobiDB-lite"/>
    </source>
</evidence>
<feature type="compositionally biased region" description="Basic and acidic residues" evidence="2">
    <location>
        <begin position="2596"/>
        <end position="2612"/>
    </location>
</feature>
<feature type="compositionally biased region" description="Basic residues" evidence="2">
    <location>
        <begin position="933"/>
        <end position="945"/>
    </location>
</feature>
<keyword evidence="1" id="KW-0175">Coiled coil</keyword>
<feature type="compositionally biased region" description="Polar residues" evidence="2">
    <location>
        <begin position="1913"/>
        <end position="1922"/>
    </location>
</feature>
<protein>
    <submittedName>
        <fullName evidence="3">Uncharacterized protein</fullName>
    </submittedName>
</protein>
<evidence type="ECO:0000313" key="4">
    <source>
        <dbReference type="Proteomes" id="UP001165090"/>
    </source>
</evidence>
<feature type="compositionally biased region" description="Low complexity" evidence="2">
    <location>
        <begin position="1754"/>
        <end position="1763"/>
    </location>
</feature>
<evidence type="ECO:0000313" key="3">
    <source>
        <dbReference type="EMBL" id="GLI64975.1"/>
    </source>
</evidence>
<feature type="compositionally biased region" description="Low complexity" evidence="2">
    <location>
        <begin position="2294"/>
        <end position="2309"/>
    </location>
</feature>
<feature type="compositionally biased region" description="Basic and acidic residues" evidence="2">
    <location>
        <begin position="1867"/>
        <end position="1880"/>
    </location>
</feature>
<reference evidence="3 4" key="1">
    <citation type="journal article" date="2023" name="IScience">
        <title>Expanded male sex-determining region conserved during the evolution of homothallism in the green alga Volvox.</title>
        <authorList>
            <person name="Yamamoto K."/>
            <person name="Matsuzaki R."/>
            <person name="Mahakham W."/>
            <person name="Heman W."/>
            <person name="Sekimoto H."/>
            <person name="Kawachi M."/>
            <person name="Minakuchi Y."/>
            <person name="Toyoda A."/>
            <person name="Nozaki H."/>
        </authorList>
    </citation>
    <scope>NUCLEOTIDE SEQUENCE [LARGE SCALE GENOMIC DNA]</scope>
    <source>
        <strain evidence="3 4">NIES-4468</strain>
    </source>
</reference>
<feature type="compositionally biased region" description="Low complexity" evidence="2">
    <location>
        <begin position="151"/>
        <end position="171"/>
    </location>
</feature>
<feature type="compositionally biased region" description="Basic and acidic residues" evidence="2">
    <location>
        <begin position="35"/>
        <end position="51"/>
    </location>
</feature>
<dbReference type="EMBL" id="BSDZ01000021">
    <property type="protein sequence ID" value="GLI64975.1"/>
    <property type="molecule type" value="Genomic_DNA"/>
</dbReference>
<feature type="region of interest" description="Disordered" evidence="2">
    <location>
        <begin position="1664"/>
        <end position="1701"/>
    </location>
</feature>
<keyword evidence="4" id="KW-1185">Reference proteome</keyword>
<name>A0ABQ5S517_9CHLO</name>
<proteinExistence type="predicted"/>
<dbReference type="Proteomes" id="UP001165090">
    <property type="component" value="Unassembled WGS sequence"/>
</dbReference>
<feature type="compositionally biased region" description="Polar residues" evidence="2">
    <location>
        <begin position="1764"/>
        <end position="1777"/>
    </location>
</feature>
<feature type="region of interest" description="Disordered" evidence="2">
    <location>
        <begin position="842"/>
        <end position="959"/>
    </location>
</feature>
<feature type="region of interest" description="Disordered" evidence="2">
    <location>
        <begin position="316"/>
        <end position="359"/>
    </location>
</feature>
<feature type="compositionally biased region" description="Basic and acidic residues" evidence="2">
    <location>
        <begin position="908"/>
        <end position="921"/>
    </location>
</feature>
<feature type="compositionally biased region" description="Polar residues" evidence="2">
    <location>
        <begin position="1886"/>
        <end position="1903"/>
    </location>
</feature>
<feature type="region of interest" description="Disordered" evidence="2">
    <location>
        <begin position="398"/>
        <end position="431"/>
    </location>
</feature>
<feature type="compositionally biased region" description="Polar residues" evidence="2">
    <location>
        <begin position="2054"/>
        <end position="2066"/>
    </location>
</feature>
<feature type="compositionally biased region" description="Low complexity" evidence="2">
    <location>
        <begin position="1686"/>
        <end position="1701"/>
    </location>
</feature>
<accession>A0ABQ5S517</accession>
<feature type="coiled-coil region" evidence="1">
    <location>
        <begin position="2107"/>
        <end position="2152"/>
    </location>
</feature>
<feature type="region of interest" description="Disordered" evidence="2">
    <location>
        <begin position="2018"/>
        <end position="2066"/>
    </location>
</feature>